<gene>
    <name evidence="2" type="ORF">RH861_01275</name>
</gene>
<keyword evidence="1" id="KW-0812">Transmembrane</keyword>
<protein>
    <submittedName>
        <fullName evidence="2">Uncharacterized protein</fullName>
    </submittedName>
</protein>
<feature type="transmembrane region" description="Helical" evidence="1">
    <location>
        <begin position="133"/>
        <end position="154"/>
    </location>
</feature>
<accession>A0ABU1FFZ8</accession>
<keyword evidence="1" id="KW-0472">Membrane</keyword>
<comment type="caution">
    <text evidence="2">The sequence shown here is derived from an EMBL/GenBank/DDBJ whole genome shotgun (WGS) entry which is preliminary data.</text>
</comment>
<organism evidence="2 3">
    <name type="scientific">Agromyces indicus</name>
    <dbReference type="NCBI Taxonomy" id="758919"/>
    <lineage>
        <taxon>Bacteria</taxon>
        <taxon>Bacillati</taxon>
        <taxon>Actinomycetota</taxon>
        <taxon>Actinomycetes</taxon>
        <taxon>Micrococcales</taxon>
        <taxon>Microbacteriaceae</taxon>
        <taxon>Agromyces</taxon>
    </lineage>
</organism>
<keyword evidence="1" id="KW-1133">Transmembrane helix</keyword>
<keyword evidence="3" id="KW-1185">Reference proteome</keyword>
<sequence>MTALAAITRSWPMLGALGAGLVLAALAAGAGGATQVALAGLGIAALGWGVLSLRAGRALAPRSTLGTCVGALLAAGGAVAAGATTGIPGGPLAAASVFIATVALSAALDLRRRRGRRTAAADARASAEAHPRLGLIGLMVGAALVSALATPALAATEAGELAVPHGEHGTHDPGHRH</sequence>
<feature type="transmembrane region" description="Helical" evidence="1">
    <location>
        <begin position="65"/>
        <end position="83"/>
    </location>
</feature>
<evidence type="ECO:0000313" key="3">
    <source>
        <dbReference type="Proteomes" id="UP001260072"/>
    </source>
</evidence>
<name>A0ABU1FFZ8_9MICO</name>
<reference evidence="3" key="1">
    <citation type="submission" date="2023-07" db="EMBL/GenBank/DDBJ databases">
        <title>Description of three actinobacteria isolated from air of manufacturing shop in a pharmaceutical factory.</title>
        <authorList>
            <person name="Zhang D.-F."/>
        </authorList>
    </citation>
    <scope>NUCLEOTIDE SEQUENCE [LARGE SCALE GENOMIC DNA]</scope>
    <source>
        <strain evidence="3">CCTCC AB 2011122</strain>
    </source>
</reference>
<dbReference type="Proteomes" id="UP001260072">
    <property type="component" value="Unassembled WGS sequence"/>
</dbReference>
<proteinExistence type="predicted"/>
<evidence type="ECO:0000256" key="1">
    <source>
        <dbReference type="SAM" id="Phobius"/>
    </source>
</evidence>
<dbReference type="EMBL" id="JAVKGS010000001">
    <property type="protein sequence ID" value="MDR5690688.1"/>
    <property type="molecule type" value="Genomic_DNA"/>
</dbReference>
<feature type="transmembrane region" description="Helical" evidence="1">
    <location>
        <begin position="37"/>
        <end position="53"/>
    </location>
</feature>
<feature type="transmembrane region" description="Helical" evidence="1">
    <location>
        <begin position="89"/>
        <end position="108"/>
    </location>
</feature>
<evidence type="ECO:0000313" key="2">
    <source>
        <dbReference type="EMBL" id="MDR5690688.1"/>
    </source>
</evidence>
<dbReference type="RefSeq" id="WP_310519414.1">
    <property type="nucleotide sequence ID" value="NZ_BAABBS010000001.1"/>
</dbReference>